<evidence type="ECO:0000256" key="3">
    <source>
        <dbReference type="ARBA" id="ARBA00022448"/>
    </source>
</evidence>
<evidence type="ECO:0000256" key="8">
    <source>
        <dbReference type="SAM" id="MobiDB-lite"/>
    </source>
</evidence>
<dbReference type="SUPFAM" id="SSF103473">
    <property type="entry name" value="MFS general substrate transporter"/>
    <property type="match status" value="1"/>
</dbReference>
<feature type="transmembrane region" description="Helical" evidence="9">
    <location>
        <begin position="92"/>
        <end position="113"/>
    </location>
</feature>
<feature type="transmembrane region" description="Helical" evidence="9">
    <location>
        <begin position="444"/>
        <end position="463"/>
    </location>
</feature>
<keyword evidence="6" id="KW-0534">Nitrate assimilation</keyword>
<evidence type="ECO:0000313" key="11">
    <source>
        <dbReference type="Proteomes" id="UP001165080"/>
    </source>
</evidence>
<dbReference type="CDD" id="cd17341">
    <property type="entry name" value="MFS_NRT2_like"/>
    <property type="match status" value="1"/>
</dbReference>
<feature type="transmembrane region" description="Helical" evidence="9">
    <location>
        <begin position="146"/>
        <end position="166"/>
    </location>
</feature>
<dbReference type="EMBL" id="BRXU01000023">
    <property type="protein sequence ID" value="GLC58543.1"/>
    <property type="molecule type" value="Genomic_DNA"/>
</dbReference>
<feature type="transmembrane region" description="Helical" evidence="9">
    <location>
        <begin position="217"/>
        <end position="238"/>
    </location>
</feature>
<keyword evidence="7 9" id="KW-0472">Membrane</keyword>
<keyword evidence="11" id="KW-1185">Reference proteome</keyword>
<evidence type="ECO:0000256" key="9">
    <source>
        <dbReference type="SAM" id="Phobius"/>
    </source>
</evidence>
<comment type="similarity">
    <text evidence="2">Belongs to the major facilitator superfamily. Nitrate/nitrite porter (TC 2.A.1.8) family.</text>
</comment>
<feature type="compositionally biased region" description="Low complexity" evidence="8">
    <location>
        <begin position="533"/>
        <end position="552"/>
    </location>
</feature>
<dbReference type="OrthoDB" id="434240at2759"/>
<dbReference type="Pfam" id="PF07690">
    <property type="entry name" value="MFS_1"/>
    <property type="match status" value="1"/>
</dbReference>
<feature type="transmembrane region" description="Helical" evidence="9">
    <location>
        <begin position="58"/>
        <end position="80"/>
    </location>
</feature>
<keyword evidence="3" id="KW-0813">Transport</keyword>
<accession>A0A9W6F6W3</accession>
<dbReference type="InterPro" id="IPR044772">
    <property type="entry name" value="NO3_transporter"/>
</dbReference>
<evidence type="ECO:0000256" key="4">
    <source>
        <dbReference type="ARBA" id="ARBA00022692"/>
    </source>
</evidence>
<feature type="transmembrane region" description="Helical" evidence="9">
    <location>
        <begin position="178"/>
        <end position="197"/>
    </location>
</feature>
<dbReference type="AlphaFoldDB" id="A0A9W6F6W3"/>
<feature type="transmembrane region" description="Helical" evidence="9">
    <location>
        <begin position="345"/>
        <end position="365"/>
    </location>
</feature>
<feature type="transmembrane region" description="Helical" evidence="9">
    <location>
        <begin position="401"/>
        <end position="424"/>
    </location>
</feature>
<dbReference type="Proteomes" id="UP001165080">
    <property type="component" value="Unassembled WGS sequence"/>
</dbReference>
<keyword evidence="5 9" id="KW-1133">Transmembrane helix</keyword>
<dbReference type="GO" id="GO:0015112">
    <property type="term" value="F:nitrate transmembrane transporter activity"/>
    <property type="evidence" value="ECO:0007669"/>
    <property type="project" value="InterPro"/>
</dbReference>
<evidence type="ECO:0000313" key="10">
    <source>
        <dbReference type="EMBL" id="GLC58543.1"/>
    </source>
</evidence>
<dbReference type="InterPro" id="IPR011701">
    <property type="entry name" value="MFS"/>
</dbReference>
<evidence type="ECO:0000256" key="5">
    <source>
        <dbReference type="ARBA" id="ARBA00022989"/>
    </source>
</evidence>
<evidence type="ECO:0000256" key="7">
    <source>
        <dbReference type="ARBA" id="ARBA00023136"/>
    </source>
</evidence>
<comment type="subcellular location">
    <subcellularLocation>
        <location evidence="1">Membrane</location>
        <topology evidence="1">Multi-pass membrane protein</topology>
    </subcellularLocation>
</comment>
<dbReference type="GO" id="GO:0015113">
    <property type="term" value="F:nitrite transmembrane transporter activity"/>
    <property type="evidence" value="ECO:0007669"/>
    <property type="project" value="InterPro"/>
</dbReference>
<feature type="transmembrane region" description="Helical" evidence="9">
    <location>
        <begin position="303"/>
        <end position="324"/>
    </location>
</feature>
<feature type="region of interest" description="Disordered" evidence="8">
    <location>
        <begin position="504"/>
        <end position="552"/>
    </location>
</feature>
<evidence type="ECO:0000256" key="6">
    <source>
        <dbReference type="ARBA" id="ARBA00023063"/>
    </source>
</evidence>
<sequence length="552" mass="59842">MTFDNDGSGKVQKDPQMSSEQPQTFKKQSRWFEQDSEGKLKKLPVWSFAQPHMMAFHLSWLSFFMTFLATFAPASLLPVIRDDLFLTKSELGNAGVAAVCGAIAARIGMGAFVDIVGPRYGTAATMLITAPSVFCMALVHDFSTFTVVRFFIGTSLCMFVCCQFWCGTMFNVRIVGTANAIAGGWGNMGGGACHWIMPGIYEGIAKRGVPGYQAWRWAFFVPGGIYLLNALSTLLLGVDHPSGKDYRDLKKDGTIKSKGALWPVLKCALGNYRAWILALTYGYSFGVELTVDNIIVEYLFDQFGLDLTTAGALGGAFGMMNLFTRASGGMISDWVAKYWGMRGRLWALWIIQTLGGVFCAVLGVVHTNLTATVVVMFIFSIFCQQACGLHFGITPFVSRRAYGVVSGLVGAGGSAGGAITQAIWFAGKAQWQVNLQKYDGLKYMGIQTIALTLVLFLIQFPMWGSMLAGPREGVVEEDYYLKEWSAEEVAEGLHQGSMAFAMESRSQRGSRAKVTAQQAKAKSEAEDEEEVADGSATSSSKPPAAAVTPAVA</sequence>
<dbReference type="NCBIfam" id="TIGR00886">
    <property type="entry name" value="2A0108"/>
    <property type="match status" value="1"/>
</dbReference>
<dbReference type="InterPro" id="IPR036259">
    <property type="entry name" value="MFS_trans_sf"/>
</dbReference>
<comment type="caution">
    <text evidence="10">The sequence shown here is derived from an EMBL/GenBank/DDBJ whole genome shotgun (WGS) entry which is preliminary data.</text>
</comment>
<reference evidence="10 11" key="1">
    <citation type="journal article" date="2023" name="Commun. Biol.">
        <title>Reorganization of the ancestral sex-determining regions during the evolution of trioecy in Pleodorina starrii.</title>
        <authorList>
            <person name="Takahashi K."/>
            <person name="Suzuki S."/>
            <person name="Kawai-Toyooka H."/>
            <person name="Yamamoto K."/>
            <person name="Hamaji T."/>
            <person name="Ootsuki R."/>
            <person name="Yamaguchi H."/>
            <person name="Kawachi M."/>
            <person name="Higashiyama T."/>
            <person name="Nozaki H."/>
        </authorList>
    </citation>
    <scope>NUCLEOTIDE SEQUENCE [LARGE SCALE GENOMIC DNA]</scope>
    <source>
        <strain evidence="10 11">NIES-4479</strain>
    </source>
</reference>
<feature type="compositionally biased region" description="Polar residues" evidence="8">
    <location>
        <begin position="15"/>
        <end position="26"/>
    </location>
</feature>
<feature type="region of interest" description="Disordered" evidence="8">
    <location>
        <begin position="1"/>
        <end position="30"/>
    </location>
</feature>
<dbReference type="FunFam" id="1.20.1250.20:FF:000053">
    <property type="entry name" value="Nitrate transporter 2.1"/>
    <property type="match status" value="1"/>
</dbReference>
<organism evidence="10 11">
    <name type="scientific">Pleodorina starrii</name>
    <dbReference type="NCBI Taxonomy" id="330485"/>
    <lineage>
        <taxon>Eukaryota</taxon>
        <taxon>Viridiplantae</taxon>
        <taxon>Chlorophyta</taxon>
        <taxon>core chlorophytes</taxon>
        <taxon>Chlorophyceae</taxon>
        <taxon>CS clade</taxon>
        <taxon>Chlamydomonadales</taxon>
        <taxon>Volvocaceae</taxon>
        <taxon>Pleodorina</taxon>
    </lineage>
</organism>
<name>A0A9W6F6W3_9CHLO</name>
<evidence type="ECO:0000256" key="1">
    <source>
        <dbReference type="ARBA" id="ARBA00004141"/>
    </source>
</evidence>
<feature type="transmembrane region" description="Helical" evidence="9">
    <location>
        <begin position="371"/>
        <end position="389"/>
    </location>
</feature>
<dbReference type="GO" id="GO:0016020">
    <property type="term" value="C:membrane"/>
    <property type="evidence" value="ECO:0007669"/>
    <property type="project" value="UniProtKB-SubCell"/>
</dbReference>
<dbReference type="Gene3D" id="1.20.1250.20">
    <property type="entry name" value="MFS general substrate transporter like domains"/>
    <property type="match status" value="2"/>
</dbReference>
<dbReference type="GO" id="GO:1990351">
    <property type="term" value="C:transporter complex"/>
    <property type="evidence" value="ECO:0007669"/>
    <property type="project" value="UniProtKB-ARBA"/>
</dbReference>
<gene>
    <name evidence="10" type="primary">PLEST005282</name>
    <name evidence="10" type="ORF">PLESTB_001372600</name>
</gene>
<dbReference type="PANTHER" id="PTHR23515">
    <property type="entry name" value="HIGH-AFFINITY NITRATE TRANSPORTER 2.3"/>
    <property type="match status" value="1"/>
</dbReference>
<keyword evidence="4 9" id="KW-0812">Transmembrane</keyword>
<protein>
    <recommendedName>
        <fullName evidence="12">Nitrate/nitrite transporter</fullName>
    </recommendedName>
</protein>
<evidence type="ECO:0000256" key="2">
    <source>
        <dbReference type="ARBA" id="ARBA00008432"/>
    </source>
</evidence>
<dbReference type="InterPro" id="IPR004737">
    <property type="entry name" value="NO3_transporter_NarK/NarU-like"/>
</dbReference>
<evidence type="ECO:0008006" key="12">
    <source>
        <dbReference type="Google" id="ProtNLM"/>
    </source>
</evidence>
<proteinExistence type="inferred from homology"/>
<dbReference type="GO" id="GO:0042128">
    <property type="term" value="P:nitrate assimilation"/>
    <property type="evidence" value="ECO:0007669"/>
    <property type="project" value="UniProtKB-KW"/>
</dbReference>